<evidence type="ECO:0000256" key="3">
    <source>
        <dbReference type="SAM" id="SignalP"/>
    </source>
</evidence>
<accession>A0A1S3K8A1</accession>
<dbReference type="Gene3D" id="2.20.100.10">
    <property type="entry name" value="Thrombospondin type-1 (TSP1) repeat"/>
    <property type="match status" value="1"/>
</dbReference>
<dbReference type="SUPFAM" id="SSF82895">
    <property type="entry name" value="TSP-1 type 1 repeat"/>
    <property type="match status" value="1"/>
</dbReference>
<dbReference type="InParanoid" id="A0A1S3K8A1"/>
<organism evidence="5 6">
    <name type="scientific">Lingula anatina</name>
    <name type="common">Brachiopod</name>
    <name type="synonym">Lingula unguis</name>
    <dbReference type="NCBI Taxonomy" id="7574"/>
    <lineage>
        <taxon>Eukaryota</taxon>
        <taxon>Metazoa</taxon>
        <taxon>Spiralia</taxon>
        <taxon>Lophotrochozoa</taxon>
        <taxon>Brachiopoda</taxon>
        <taxon>Linguliformea</taxon>
        <taxon>Lingulata</taxon>
        <taxon>Lingulida</taxon>
        <taxon>Linguloidea</taxon>
        <taxon>Lingulidae</taxon>
        <taxon>Lingula</taxon>
    </lineage>
</organism>
<proteinExistence type="predicted"/>
<dbReference type="GeneID" id="106179672"/>
<name>A0A1S3K8A1_LINAN</name>
<dbReference type="Proteomes" id="UP000085678">
    <property type="component" value="Unplaced"/>
</dbReference>
<dbReference type="STRING" id="7574.A0A1S3K8A1"/>
<dbReference type="Pfam" id="PF00090">
    <property type="entry name" value="TSP_1"/>
    <property type="match status" value="1"/>
</dbReference>
<keyword evidence="5" id="KW-1185">Reference proteome</keyword>
<dbReference type="InterPro" id="IPR057774">
    <property type="entry name" value="D8C_UMOD/GP2/OIT3-like"/>
</dbReference>
<dbReference type="PANTHER" id="PTHR36191:SF4">
    <property type="entry name" value="VWFD DOMAIN-CONTAINING PROTEIN"/>
    <property type="match status" value="1"/>
</dbReference>
<evidence type="ECO:0000313" key="6">
    <source>
        <dbReference type="RefSeq" id="XP_013418853.1"/>
    </source>
</evidence>
<sequence>MSPKFGALLVVLLATLSSVSSEPEKNCSYYGEYLRDASDRCYFYQCESDLTPIRQRCAPGTTVKDDFVATENDANPCQGPNLPCTSDGTWSDWSDWGECSVTCGSGVQKSTRDCLPAGATCDGDAVRTQECRRVTCDCFSLSYVVLDQQWRSLNFTRFDGGEPKHCDRDGWASQWYRFSGAAGTKMPNWCVPDFQCGTDAPVWINGADPAPEDGAVDRQACAHWTGNCCRWSMNVQVLNCEEYFLYYLPPTTVCSLVYCGED</sequence>
<feature type="signal peptide" evidence="3">
    <location>
        <begin position="1"/>
        <end position="21"/>
    </location>
</feature>
<evidence type="ECO:0000256" key="1">
    <source>
        <dbReference type="ARBA" id="ARBA00022729"/>
    </source>
</evidence>
<evidence type="ECO:0000313" key="5">
    <source>
        <dbReference type="Proteomes" id="UP000085678"/>
    </source>
</evidence>
<dbReference type="InterPro" id="IPR000884">
    <property type="entry name" value="TSP1_rpt"/>
</dbReference>
<gene>
    <name evidence="6" type="primary">LOC106179672</name>
</gene>
<dbReference type="OrthoDB" id="10043005at2759"/>
<feature type="chain" id="PRO_5010171683" evidence="3">
    <location>
        <begin position="22"/>
        <end position="262"/>
    </location>
</feature>
<evidence type="ECO:0000256" key="2">
    <source>
        <dbReference type="ARBA" id="ARBA00023157"/>
    </source>
</evidence>
<protein>
    <submittedName>
        <fullName evidence="6">Uromodulin</fullName>
    </submittedName>
</protein>
<dbReference type="PANTHER" id="PTHR36191">
    <property type="entry name" value="ENDO/EXONUCLEASE/PHOSPHATASE DOMAIN-CONTAINING PROTEIN-RELATED"/>
    <property type="match status" value="1"/>
</dbReference>
<dbReference type="AlphaFoldDB" id="A0A1S3K8A1"/>
<dbReference type="KEGG" id="lak:106179672"/>
<dbReference type="RefSeq" id="XP_013418853.1">
    <property type="nucleotide sequence ID" value="XM_013563399.1"/>
</dbReference>
<keyword evidence="1 3" id="KW-0732">Signal</keyword>
<keyword evidence="2" id="KW-1015">Disulfide bond</keyword>
<reference evidence="6" key="1">
    <citation type="submission" date="2025-08" db="UniProtKB">
        <authorList>
            <consortium name="RefSeq"/>
        </authorList>
    </citation>
    <scope>IDENTIFICATION</scope>
    <source>
        <tissue evidence="6">Gonads</tissue>
    </source>
</reference>
<evidence type="ECO:0000259" key="4">
    <source>
        <dbReference type="Pfam" id="PF23283"/>
    </source>
</evidence>
<dbReference type="InterPro" id="IPR036383">
    <property type="entry name" value="TSP1_rpt_sf"/>
</dbReference>
<dbReference type="SMART" id="SM00209">
    <property type="entry name" value="TSP1"/>
    <property type="match status" value="1"/>
</dbReference>
<dbReference type="PROSITE" id="PS50092">
    <property type="entry name" value="TSP1"/>
    <property type="match status" value="1"/>
</dbReference>
<feature type="domain" description="UMOD/GP2/OIT3-like D8C" evidence="4">
    <location>
        <begin position="182"/>
        <end position="259"/>
    </location>
</feature>
<dbReference type="Pfam" id="PF23283">
    <property type="entry name" value="D8C_UMOD"/>
    <property type="match status" value="1"/>
</dbReference>